<dbReference type="InterPro" id="IPR050832">
    <property type="entry name" value="Bact_Acetyltransf"/>
</dbReference>
<dbReference type="InterPro" id="IPR000182">
    <property type="entry name" value="GNAT_dom"/>
</dbReference>
<evidence type="ECO:0000256" key="3">
    <source>
        <dbReference type="SAM" id="MobiDB-lite"/>
    </source>
</evidence>
<evidence type="ECO:0000313" key="5">
    <source>
        <dbReference type="EMBL" id="MFA1540593.1"/>
    </source>
</evidence>
<dbReference type="Pfam" id="PF00583">
    <property type="entry name" value="Acetyltransf_1"/>
    <property type="match status" value="1"/>
</dbReference>
<keyword evidence="1" id="KW-0808">Transferase</keyword>
<feature type="compositionally biased region" description="Basic and acidic residues" evidence="3">
    <location>
        <begin position="166"/>
        <end position="176"/>
    </location>
</feature>
<reference evidence="5 6" key="1">
    <citation type="submission" date="2023-11" db="EMBL/GenBank/DDBJ databases">
        <title>Actinomadura monticuli sp. nov., isolated from volcanic ash.</title>
        <authorList>
            <person name="Lee S.D."/>
            <person name="Yang H."/>
            <person name="Kim I.S."/>
        </authorList>
    </citation>
    <scope>NUCLEOTIDE SEQUENCE [LARGE SCALE GENOMIC DNA]</scope>
    <source>
        <strain evidence="5 6">DLS-62</strain>
    </source>
</reference>
<feature type="domain" description="N-acetyltransferase" evidence="4">
    <location>
        <begin position="3"/>
        <end position="152"/>
    </location>
</feature>
<accession>A0ABV4QBY7</accession>
<dbReference type="PROSITE" id="PS51186">
    <property type="entry name" value="GNAT"/>
    <property type="match status" value="1"/>
</dbReference>
<organism evidence="5 6">
    <name type="scientific">Actinomadura monticuli</name>
    <dbReference type="NCBI Taxonomy" id="3097367"/>
    <lineage>
        <taxon>Bacteria</taxon>
        <taxon>Bacillati</taxon>
        <taxon>Actinomycetota</taxon>
        <taxon>Actinomycetes</taxon>
        <taxon>Streptosporangiales</taxon>
        <taxon>Thermomonosporaceae</taxon>
        <taxon>Actinomadura</taxon>
    </lineage>
</organism>
<dbReference type="SUPFAM" id="SSF55729">
    <property type="entry name" value="Acyl-CoA N-acyltransferases (Nat)"/>
    <property type="match status" value="1"/>
</dbReference>
<name>A0ABV4QBY7_9ACTN</name>
<sequence>MRIVVDDLTGSEIAEFLAEHVREMRSVTPLESKHALDLDGLRRPDVTFWTVLDGDAVVGCGALKRLDASHGELKSMRTSTARKRSGIASMLLGHIIAEAERMALTRLSLETGSDDFFLPARTLYEKFGFGYCAPFADYRPDPNSVFMTRPLGGAATPGTAPSAPSAERRVSRETIT</sequence>
<keyword evidence="2" id="KW-0012">Acyltransferase</keyword>
<evidence type="ECO:0000256" key="1">
    <source>
        <dbReference type="ARBA" id="ARBA00022679"/>
    </source>
</evidence>
<feature type="compositionally biased region" description="Low complexity" evidence="3">
    <location>
        <begin position="152"/>
        <end position="165"/>
    </location>
</feature>
<comment type="caution">
    <text evidence="5">The sequence shown here is derived from an EMBL/GenBank/DDBJ whole genome shotgun (WGS) entry which is preliminary data.</text>
</comment>
<evidence type="ECO:0000256" key="2">
    <source>
        <dbReference type="ARBA" id="ARBA00023315"/>
    </source>
</evidence>
<gene>
    <name evidence="5" type="ORF">SM611_16825</name>
</gene>
<dbReference type="InterPro" id="IPR016181">
    <property type="entry name" value="Acyl_CoA_acyltransferase"/>
</dbReference>
<dbReference type="PANTHER" id="PTHR43877:SF5">
    <property type="entry name" value="BLL8307 PROTEIN"/>
    <property type="match status" value="1"/>
</dbReference>
<evidence type="ECO:0000313" key="6">
    <source>
        <dbReference type="Proteomes" id="UP001569963"/>
    </source>
</evidence>
<feature type="region of interest" description="Disordered" evidence="3">
    <location>
        <begin position="151"/>
        <end position="176"/>
    </location>
</feature>
<protein>
    <submittedName>
        <fullName evidence="5">GNAT family N-acetyltransferase</fullName>
    </submittedName>
</protein>
<dbReference type="Proteomes" id="UP001569963">
    <property type="component" value="Unassembled WGS sequence"/>
</dbReference>
<dbReference type="EMBL" id="JAXCEI010000007">
    <property type="protein sequence ID" value="MFA1540593.1"/>
    <property type="molecule type" value="Genomic_DNA"/>
</dbReference>
<dbReference type="CDD" id="cd04301">
    <property type="entry name" value="NAT_SF"/>
    <property type="match status" value="1"/>
</dbReference>
<proteinExistence type="predicted"/>
<dbReference type="RefSeq" id="WP_371950506.1">
    <property type="nucleotide sequence ID" value="NZ_JAXCEI010000007.1"/>
</dbReference>
<evidence type="ECO:0000259" key="4">
    <source>
        <dbReference type="PROSITE" id="PS51186"/>
    </source>
</evidence>
<dbReference type="Gene3D" id="3.40.630.30">
    <property type="match status" value="1"/>
</dbReference>
<dbReference type="PANTHER" id="PTHR43877">
    <property type="entry name" value="AMINOALKYLPHOSPHONATE N-ACETYLTRANSFERASE-RELATED-RELATED"/>
    <property type="match status" value="1"/>
</dbReference>
<keyword evidence="6" id="KW-1185">Reference proteome</keyword>